<gene>
    <name evidence="7" type="ORF">C5750_16655</name>
</gene>
<dbReference type="Pfam" id="PF09375">
    <property type="entry name" value="Peptidase_M75"/>
    <property type="match status" value="1"/>
</dbReference>
<dbReference type="InterPro" id="IPR028096">
    <property type="entry name" value="EfeO_Cupredoxin"/>
</dbReference>
<dbReference type="CDD" id="cd14656">
    <property type="entry name" value="Imelysin-like_EfeO"/>
    <property type="match status" value="1"/>
</dbReference>
<feature type="transmembrane region" description="Helical" evidence="4">
    <location>
        <begin position="20"/>
        <end position="39"/>
    </location>
</feature>
<dbReference type="Pfam" id="PF13473">
    <property type="entry name" value="Cupredoxin_1"/>
    <property type="match status" value="1"/>
</dbReference>
<dbReference type="AlphaFoldDB" id="A0A2S9JEY6"/>
<keyword evidence="4" id="KW-0812">Transmembrane</keyword>
<dbReference type="PANTHER" id="PTHR39192">
    <property type="entry name" value="IRON UPTAKE SYSTEM COMPONENT EFEO"/>
    <property type="match status" value="1"/>
</dbReference>
<keyword evidence="4" id="KW-0472">Membrane</keyword>
<keyword evidence="4" id="KW-1133">Transmembrane helix</keyword>
<sequence length="396" mass="41710">MVHNTNPSAPRPPSQALMKLAVVGAGLLVVAGGAAFYYASTKVKTGASEGAITVTISEGKCDPNALTVPAGRTTFNIVNKSDRALEWEILDGVMVVEERENIVPGFTQTLTAKLNPGTYQITCGLLNNPRGTLTVTPSAEADAAAARPALVAFVGPLAEYQVFLATQTSALVKSAQALDEAIKAGDIDKARELYQKARQPYMQIEPMADRFADLHNAIDPVADYLEKREADPGFTGFHRIEYGLYSVKSLDGLAPVSAKLLADVSALKDRVRSLRIPPDQIAASAARLIGTIASTRIAAGENHYARTDLADFEANLAGVSRMIALMKPVVAQGSPAVVADIEARFAAVDGTLKSLRGADGFPAYDSVSADNRTALATQMQALADSIGKLNAAVGLE</sequence>
<dbReference type="SUPFAM" id="SSF49503">
    <property type="entry name" value="Cupredoxins"/>
    <property type="match status" value="1"/>
</dbReference>
<accession>A0A2S9JEY6</accession>
<dbReference type="RefSeq" id="WP_105735059.1">
    <property type="nucleotide sequence ID" value="NZ_PVBT01000005.1"/>
</dbReference>
<dbReference type="NCBIfam" id="NF007697">
    <property type="entry name" value="PRK10378.1"/>
    <property type="match status" value="1"/>
</dbReference>
<name>A0A2S9JEY6_9HYPH</name>
<proteinExistence type="inferred from homology"/>
<dbReference type="InterPro" id="IPR018976">
    <property type="entry name" value="Imelysin-like"/>
</dbReference>
<feature type="domain" description="Imelysin-like" evidence="5">
    <location>
        <begin position="157"/>
        <end position="386"/>
    </location>
</feature>
<dbReference type="InterPro" id="IPR034981">
    <property type="entry name" value="Imelysin-like_EfeO/Algp7"/>
</dbReference>
<dbReference type="EMBL" id="PVBT01000005">
    <property type="protein sequence ID" value="PRD51502.1"/>
    <property type="molecule type" value="Genomic_DNA"/>
</dbReference>
<dbReference type="GO" id="GO:0042597">
    <property type="term" value="C:periplasmic space"/>
    <property type="evidence" value="ECO:0007669"/>
    <property type="project" value="UniProtKB-SubCell"/>
</dbReference>
<comment type="similarity">
    <text evidence="2">Belongs to the EfeM/EfeO family.</text>
</comment>
<protein>
    <submittedName>
        <fullName evidence="7">Multidrug DMT transporter permease</fullName>
    </submittedName>
</protein>
<reference evidence="7 8" key="1">
    <citation type="submission" date="2018-02" db="EMBL/GenBank/DDBJ databases">
        <title>The draft genome of Phyllobacterium myrsinacearum DSM5892.</title>
        <authorList>
            <person name="Li L."/>
            <person name="Liu L."/>
            <person name="Zhang X."/>
            <person name="Wang T."/>
        </authorList>
    </citation>
    <scope>NUCLEOTIDE SEQUENCE [LARGE SCALE GENOMIC DNA]</scope>
    <source>
        <strain evidence="7 8">DSM 5892</strain>
    </source>
</reference>
<keyword evidence="3" id="KW-0732">Signal</keyword>
<evidence type="ECO:0000256" key="4">
    <source>
        <dbReference type="SAM" id="Phobius"/>
    </source>
</evidence>
<dbReference type="Proteomes" id="UP000238563">
    <property type="component" value="Unassembled WGS sequence"/>
</dbReference>
<dbReference type="OrthoDB" id="7348379at2"/>
<evidence type="ECO:0000256" key="1">
    <source>
        <dbReference type="ARBA" id="ARBA00004418"/>
    </source>
</evidence>
<dbReference type="InterPro" id="IPR050894">
    <property type="entry name" value="EfeM/EfeO_iron_uptake"/>
</dbReference>
<dbReference type="PANTHER" id="PTHR39192:SF1">
    <property type="entry name" value="IRON UPTAKE SYSTEM COMPONENT EFEO"/>
    <property type="match status" value="1"/>
</dbReference>
<evidence type="ECO:0000256" key="2">
    <source>
        <dbReference type="ARBA" id="ARBA00005989"/>
    </source>
</evidence>
<dbReference type="InterPro" id="IPR053377">
    <property type="entry name" value="Iron_uptake_EfeM/EfeO"/>
</dbReference>
<dbReference type="InterPro" id="IPR038352">
    <property type="entry name" value="Imelysin_sf"/>
</dbReference>
<dbReference type="Gene3D" id="1.20.1420.20">
    <property type="entry name" value="M75 peptidase, HXXE motif"/>
    <property type="match status" value="1"/>
</dbReference>
<comment type="caution">
    <text evidence="7">The sequence shown here is derived from an EMBL/GenBank/DDBJ whole genome shotgun (WGS) entry which is preliminary data.</text>
</comment>
<evidence type="ECO:0000259" key="6">
    <source>
        <dbReference type="Pfam" id="PF13473"/>
    </source>
</evidence>
<dbReference type="InterPro" id="IPR008972">
    <property type="entry name" value="Cupredoxin"/>
</dbReference>
<evidence type="ECO:0000313" key="8">
    <source>
        <dbReference type="Proteomes" id="UP000238563"/>
    </source>
</evidence>
<evidence type="ECO:0000313" key="7">
    <source>
        <dbReference type="EMBL" id="PRD51502.1"/>
    </source>
</evidence>
<comment type="subcellular location">
    <subcellularLocation>
        <location evidence="1">Periplasm</location>
    </subcellularLocation>
</comment>
<keyword evidence="8" id="KW-1185">Reference proteome</keyword>
<feature type="domain" description="EfeO-type cupredoxin-like" evidence="6">
    <location>
        <begin position="30"/>
        <end position="135"/>
    </location>
</feature>
<evidence type="ECO:0000259" key="5">
    <source>
        <dbReference type="Pfam" id="PF09375"/>
    </source>
</evidence>
<evidence type="ECO:0000256" key="3">
    <source>
        <dbReference type="ARBA" id="ARBA00022729"/>
    </source>
</evidence>
<organism evidence="7 8">
    <name type="scientific">Phyllobacterium myrsinacearum</name>
    <dbReference type="NCBI Taxonomy" id="28101"/>
    <lineage>
        <taxon>Bacteria</taxon>
        <taxon>Pseudomonadati</taxon>
        <taxon>Pseudomonadota</taxon>
        <taxon>Alphaproteobacteria</taxon>
        <taxon>Hyphomicrobiales</taxon>
        <taxon>Phyllobacteriaceae</taxon>
        <taxon>Phyllobacterium</taxon>
    </lineage>
</organism>
<dbReference type="NCBIfam" id="NF041757">
    <property type="entry name" value="EfeO"/>
    <property type="match status" value="1"/>
</dbReference>
<dbReference type="Gene3D" id="2.60.40.420">
    <property type="entry name" value="Cupredoxins - blue copper proteins"/>
    <property type="match status" value="1"/>
</dbReference>